<dbReference type="AlphaFoldDB" id="A0A7X1B9B9"/>
<comment type="similarity">
    <text evidence="1">Belongs to the protein kinase superfamily. ADCK protein kinase family.</text>
</comment>
<dbReference type="CDD" id="cd05121">
    <property type="entry name" value="ABC1_ADCK3-like"/>
    <property type="match status" value="1"/>
</dbReference>
<dbReference type="InterPro" id="IPR004147">
    <property type="entry name" value="ABC1_dom"/>
</dbReference>
<evidence type="ECO:0000256" key="2">
    <source>
        <dbReference type="SAM" id="Phobius"/>
    </source>
</evidence>
<keyword evidence="4" id="KW-0808">Transferase</keyword>
<evidence type="ECO:0000256" key="1">
    <source>
        <dbReference type="ARBA" id="ARBA00009670"/>
    </source>
</evidence>
<proteinExistence type="inferred from homology"/>
<evidence type="ECO:0000313" key="4">
    <source>
        <dbReference type="EMBL" id="MBC2606765.1"/>
    </source>
</evidence>
<reference evidence="4 5" key="1">
    <citation type="submission" date="2020-07" db="EMBL/GenBank/DDBJ databases">
        <authorList>
            <person name="Feng X."/>
        </authorList>
    </citation>
    <scope>NUCLEOTIDE SEQUENCE [LARGE SCALE GENOMIC DNA]</scope>
    <source>
        <strain evidence="4 5">JCM23202</strain>
    </source>
</reference>
<organism evidence="4 5">
    <name type="scientific">Pelagicoccus albus</name>
    <dbReference type="NCBI Taxonomy" id="415222"/>
    <lineage>
        <taxon>Bacteria</taxon>
        <taxon>Pseudomonadati</taxon>
        <taxon>Verrucomicrobiota</taxon>
        <taxon>Opitutia</taxon>
        <taxon>Puniceicoccales</taxon>
        <taxon>Pelagicoccaceae</taxon>
        <taxon>Pelagicoccus</taxon>
    </lineage>
</organism>
<feature type="transmembrane region" description="Helical" evidence="2">
    <location>
        <begin position="501"/>
        <end position="519"/>
    </location>
</feature>
<dbReference type="SUPFAM" id="SSF56112">
    <property type="entry name" value="Protein kinase-like (PK-like)"/>
    <property type="match status" value="1"/>
</dbReference>
<keyword evidence="4" id="KW-0418">Kinase</keyword>
<dbReference type="Proteomes" id="UP000526501">
    <property type="component" value="Unassembled WGS sequence"/>
</dbReference>
<evidence type="ECO:0000259" key="3">
    <source>
        <dbReference type="Pfam" id="PF03109"/>
    </source>
</evidence>
<keyword evidence="2" id="KW-0472">Membrane</keyword>
<keyword evidence="2" id="KW-0812">Transmembrane</keyword>
<dbReference type="GO" id="GO:0016301">
    <property type="term" value="F:kinase activity"/>
    <property type="evidence" value="ECO:0007669"/>
    <property type="project" value="UniProtKB-KW"/>
</dbReference>
<dbReference type="RefSeq" id="WP_185660630.1">
    <property type="nucleotide sequence ID" value="NZ_CAWPOO010000012.1"/>
</dbReference>
<keyword evidence="2" id="KW-1133">Transmembrane helix</keyword>
<evidence type="ECO:0000313" key="5">
    <source>
        <dbReference type="Proteomes" id="UP000526501"/>
    </source>
</evidence>
<feature type="domain" description="ABC1 atypical kinase-like" evidence="3">
    <location>
        <begin position="98"/>
        <end position="340"/>
    </location>
</feature>
<feature type="transmembrane region" description="Helical" evidence="2">
    <location>
        <begin position="525"/>
        <end position="549"/>
    </location>
</feature>
<comment type="caution">
    <text evidence="4">The sequence shown here is derived from an EMBL/GenBank/DDBJ whole genome shotgun (WGS) entry which is preliminary data.</text>
</comment>
<dbReference type="EMBL" id="JACHVC010000012">
    <property type="protein sequence ID" value="MBC2606765.1"/>
    <property type="molecule type" value="Genomic_DNA"/>
</dbReference>
<protein>
    <submittedName>
        <fullName evidence="4">AarF/ABC1/UbiB kinase family protein</fullName>
    </submittedName>
</protein>
<accession>A0A7X1B9B9</accession>
<dbReference type="InterPro" id="IPR050154">
    <property type="entry name" value="UbiB_kinase"/>
</dbReference>
<dbReference type="Pfam" id="PF03109">
    <property type="entry name" value="ABC1"/>
    <property type="match status" value="1"/>
</dbReference>
<dbReference type="PANTHER" id="PTHR10566">
    <property type="entry name" value="CHAPERONE-ACTIVITY OF BC1 COMPLEX CABC1 -RELATED"/>
    <property type="match status" value="1"/>
</dbReference>
<keyword evidence="5" id="KW-1185">Reference proteome</keyword>
<name>A0A7X1B9B9_9BACT</name>
<dbReference type="InterPro" id="IPR011009">
    <property type="entry name" value="Kinase-like_dom_sf"/>
</dbReference>
<dbReference type="PANTHER" id="PTHR10566:SF113">
    <property type="entry name" value="PROTEIN ACTIVITY OF BC1 COMPLEX KINASE 7, CHLOROPLASTIC"/>
    <property type="match status" value="1"/>
</dbReference>
<gene>
    <name evidence="4" type="ORF">H5P27_11995</name>
</gene>
<sequence length="557" mass="62617">MSINPLEILTNAVRAKEIVTVLARYGFADLLLKLDLPPRLTNLLRSMALGKLAPGKRSQWERMRVAMEELGPTFVKFGQLLSMRPDVVPESLIKELRKLQENVPPVSFEQIRPILEEGLGSSIDSVFSEFDENAIAAASMAQVHKARLRSNGVEVAVKIQRPGLEKIIDADFDILVWLGRQAHERLDDLRPLNLPAVIDAMREGLERELDFRREARNLSFFSRGNAYPESVTAPQIFKEHCSRRVLVMEWIDGLRLEKIPTGSAEAKRLARVGSRSMFHQIMINGYFHADPHSGNIRVTNDGKLCFLDWGMTGQLTHRMRYGLMDLFHAFVKGDPEQVTRIAMTLADTGESVDRRRMERDVNVAIREHYNPDTGEGDVGRAILALLYIFGRNGIDLSRDYSMMAKAILCVEETGVSLDEHYNLKDEFAPVLKKLIQKRRNPKRIAAEIRDGFATGLDQFQAIPEETLRILKKVEKNNLKINLEHRGLDDLGDTISDASNKITLGIIIGCLLVGSSLIVTSNTPPIVFGFPILGIVGYVMSLLLGLYVAFDILRGRPK</sequence>